<gene>
    <name evidence="1" type="ORF">G6047_01435</name>
</gene>
<organism evidence="1 2">
    <name type="scientific">Flavobacterium silvaticum</name>
    <dbReference type="NCBI Taxonomy" id="1852020"/>
    <lineage>
        <taxon>Bacteria</taxon>
        <taxon>Pseudomonadati</taxon>
        <taxon>Bacteroidota</taxon>
        <taxon>Flavobacteriia</taxon>
        <taxon>Flavobacteriales</taxon>
        <taxon>Flavobacteriaceae</taxon>
        <taxon>Flavobacterium</taxon>
    </lineage>
</organism>
<dbReference type="RefSeq" id="WP_169525688.1">
    <property type="nucleotide sequence ID" value="NZ_JAAMPU010000094.1"/>
</dbReference>
<dbReference type="EMBL" id="JAAMPU010000094">
    <property type="protein sequence ID" value="NMH26682.1"/>
    <property type="molecule type" value="Genomic_DNA"/>
</dbReference>
<dbReference type="Proteomes" id="UP000712080">
    <property type="component" value="Unassembled WGS sequence"/>
</dbReference>
<name>A0A972JHW7_9FLAO</name>
<reference evidence="1" key="1">
    <citation type="submission" date="2020-02" db="EMBL/GenBank/DDBJ databases">
        <title>Flavobacterium sp. genome.</title>
        <authorList>
            <person name="Jung H.S."/>
            <person name="Baek J.H."/>
            <person name="Jeon C.O."/>
        </authorList>
    </citation>
    <scope>NUCLEOTIDE SEQUENCE</scope>
    <source>
        <strain evidence="1">SE-s28</strain>
    </source>
</reference>
<comment type="caution">
    <text evidence="1">The sequence shown here is derived from an EMBL/GenBank/DDBJ whole genome shotgun (WGS) entry which is preliminary data.</text>
</comment>
<protein>
    <submittedName>
        <fullName evidence="1">Uncharacterized protein</fullName>
    </submittedName>
</protein>
<sequence>MSYKTLFASILFITGSLCFGQTSNPCNLQYKIKAINGDEASNARRSVKLDWDFTAALASGASVKIEIVPVKDCWETDNATQFRETAFYPITQENAVSSASYTIANFRTKCFKWRVVLDVATCHEESAWTFQSIIPNRQ</sequence>
<keyword evidence="2" id="KW-1185">Reference proteome</keyword>
<accession>A0A972JHW7</accession>
<evidence type="ECO:0000313" key="2">
    <source>
        <dbReference type="Proteomes" id="UP000712080"/>
    </source>
</evidence>
<evidence type="ECO:0000313" key="1">
    <source>
        <dbReference type="EMBL" id="NMH26682.1"/>
    </source>
</evidence>
<proteinExistence type="predicted"/>
<dbReference type="AlphaFoldDB" id="A0A972JHW7"/>